<comment type="caution">
    <text evidence="1">The sequence shown here is derived from an EMBL/GenBank/DDBJ whole genome shotgun (WGS) entry which is preliminary data.</text>
</comment>
<evidence type="ECO:0000313" key="2">
    <source>
        <dbReference type="Proteomes" id="UP000028134"/>
    </source>
</evidence>
<name>A0A078RFN6_PHOVU</name>
<dbReference type="GeneID" id="5303975"/>
<reference evidence="1 2" key="1">
    <citation type="submission" date="2014-04" db="EMBL/GenBank/DDBJ databases">
        <authorList>
            <person name="Sears C."/>
            <person name="Carroll K."/>
            <person name="Sack B.R."/>
            <person name="Qadri F."/>
            <person name="Myers L.L."/>
            <person name="Chung G.-T."/>
            <person name="Escheverria P."/>
            <person name="Fraser C.M."/>
            <person name="Sadzewicz L."/>
            <person name="Shefchek K.A."/>
            <person name="Tallon L."/>
            <person name="Das S.P."/>
            <person name="Daugherty S."/>
            <person name="Mongodin E.F."/>
        </authorList>
    </citation>
    <scope>NUCLEOTIDE SEQUENCE [LARGE SCALE GENOMIC DNA]</scope>
    <source>
        <strain evidence="2">3775 SL(B) 10 (iv)</strain>
    </source>
</reference>
<evidence type="ECO:0000313" key="1">
    <source>
        <dbReference type="EMBL" id="KDS33541.1"/>
    </source>
</evidence>
<dbReference type="EMBL" id="JNHI01000002">
    <property type="protein sequence ID" value="KDS33541.1"/>
    <property type="molecule type" value="Genomic_DNA"/>
</dbReference>
<protein>
    <submittedName>
        <fullName evidence="1">Uncharacterized protein</fullName>
    </submittedName>
</protein>
<dbReference type="RefSeq" id="WP_005847734.1">
    <property type="nucleotide sequence ID" value="NZ_JNHI01000002.1"/>
</dbReference>
<organism evidence="1 2">
    <name type="scientific">Phocaeicola vulgatus str. 3775 SL</name>
    <name type="common">B</name>
    <name type="synonym">iv</name>
    <dbReference type="NCBI Taxonomy" id="1339350"/>
    <lineage>
        <taxon>Bacteria</taxon>
        <taxon>Pseudomonadati</taxon>
        <taxon>Bacteroidota</taxon>
        <taxon>Bacteroidia</taxon>
        <taxon>Bacteroidales</taxon>
        <taxon>Bacteroidaceae</taxon>
        <taxon>Phocaeicola</taxon>
    </lineage>
</organism>
<proteinExistence type="predicted"/>
<dbReference type="DNASU" id="5303975"/>
<dbReference type="Proteomes" id="UP000028134">
    <property type="component" value="Unassembled WGS sequence"/>
</dbReference>
<gene>
    <name evidence="1" type="ORF">M097_0706</name>
</gene>
<dbReference type="SMR" id="A0A078RFN6"/>
<sequence>MYIFRSIHEIINTIFVAKGLLVEMFEKRKVLSFRYSDALALLKEDENRLKILIEKEIIHQNGNFVELDARFLDFFELLLEANEEINTATVEENIEYLHELMDYYLKEKIQSRKESYVRNIKITFQKLARVTIRNIINLQHNIDNAFKHEPTYQIKIAKLQNLDKKRINIQRLIDSTEHLILHEERDFFRQATDEELTRILLELRQELQLSAHSLIRAQQDIINYLNQIKNQVILVEKIRKVKYLQDQFELRARSNLSEIMERERSLLLEGNTQASFKLSPSYLASDEVRPIILKVISNQKYREIVRKNEAGAFSEEDLEAQAMYEEVINLDEVVTAFVQSGAEARWKGEPVSDLFSFLLQYHFHREVDEKERTTFFCQIVSLYESQLEIRNEFGLHNQYEYAKIYPL</sequence>
<accession>A0A078RFN6</accession>
<dbReference type="AlphaFoldDB" id="A0A078RFN6"/>
<dbReference type="PATRIC" id="fig|1339350.3.peg.683"/>